<sequence length="281" mass="32133">MTTDSRIATVKKLLEDPDLDYADLDVRRDVYDSITYDIVPKAPRDACPPLRVLIYAIRNIMEPSFVESQTMDLINLLAHVNVIRTFAVDKAQIVLQWNRVYTHTVTSEVRTLSLNDCDLLHSLIVEHEEVGRIYGKIMNACFRHDIYYLLLSGDASQTKSRLNLYFPGQFPQFASRTPPDDAAIQHLHQHDLASEDHQVTRMTGMHCAKLVNDATRFMRDPKKFCAELGVPLGSFSAMFPPPDESVLIDSVRWYLQRVDQLVSALTQLFPGQYVDNFDQQT</sequence>
<protein>
    <submittedName>
        <fullName evidence="1">Uncharacterized protein</fullName>
    </submittedName>
</protein>
<dbReference type="Proteomes" id="UP000287166">
    <property type="component" value="Unassembled WGS sequence"/>
</dbReference>
<keyword evidence="2" id="KW-1185">Reference proteome</keyword>
<dbReference type="OrthoDB" id="3244206at2759"/>
<name>A0A401GGP3_9APHY</name>
<accession>A0A401GGP3</accession>
<proteinExistence type="predicted"/>
<reference evidence="1 2" key="1">
    <citation type="journal article" date="2018" name="Sci. Rep.">
        <title>Genome sequence of the cauliflower mushroom Sparassis crispa (Hanabiratake) and its association with beneficial usage.</title>
        <authorList>
            <person name="Kiyama R."/>
            <person name="Furutani Y."/>
            <person name="Kawaguchi K."/>
            <person name="Nakanishi T."/>
        </authorList>
    </citation>
    <scope>NUCLEOTIDE SEQUENCE [LARGE SCALE GENOMIC DNA]</scope>
</reference>
<evidence type="ECO:0000313" key="2">
    <source>
        <dbReference type="Proteomes" id="UP000287166"/>
    </source>
</evidence>
<dbReference type="InParanoid" id="A0A401GGP3"/>
<dbReference type="EMBL" id="BFAD01000003">
    <property type="protein sequence ID" value="GBE81273.1"/>
    <property type="molecule type" value="Genomic_DNA"/>
</dbReference>
<comment type="caution">
    <text evidence="1">The sequence shown here is derived from an EMBL/GenBank/DDBJ whole genome shotgun (WGS) entry which is preliminary data.</text>
</comment>
<organism evidence="1 2">
    <name type="scientific">Sparassis crispa</name>
    <dbReference type="NCBI Taxonomy" id="139825"/>
    <lineage>
        <taxon>Eukaryota</taxon>
        <taxon>Fungi</taxon>
        <taxon>Dikarya</taxon>
        <taxon>Basidiomycota</taxon>
        <taxon>Agaricomycotina</taxon>
        <taxon>Agaricomycetes</taxon>
        <taxon>Polyporales</taxon>
        <taxon>Sparassidaceae</taxon>
        <taxon>Sparassis</taxon>
    </lineage>
</organism>
<evidence type="ECO:0000313" key="1">
    <source>
        <dbReference type="EMBL" id="GBE81273.1"/>
    </source>
</evidence>
<dbReference type="RefSeq" id="XP_027612186.1">
    <property type="nucleotide sequence ID" value="XM_027756385.1"/>
</dbReference>
<gene>
    <name evidence="1" type="ORF">SCP_0310000</name>
</gene>
<dbReference type="GeneID" id="38778190"/>
<dbReference type="AlphaFoldDB" id="A0A401GGP3"/>